<evidence type="ECO:0000313" key="4">
    <source>
        <dbReference type="Proteomes" id="UP000466431"/>
    </source>
</evidence>
<accession>A0A7I7RFL8</accession>
<feature type="compositionally biased region" description="Low complexity" evidence="1">
    <location>
        <begin position="115"/>
        <end position="126"/>
    </location>
</feature>
<name>A0A7I7RFL8_MYCCF</name>
<feature type="compositionally biased region" description="Low complexity" evidence="1">
    <location>
        <begin position="136"/>
        <end position="165"/>
    </location>
</feature>
<feature type="signal peptide" evidence="2">
    <location>
        <begin position="1"/>
        <end position="26"/>
    </location>
</feature>
<organism evidence="3 4">
    <name type="scientific">Mycolicibacterium celeriflavum</name>
    <name type="common">Mycobacterium celeriflavum</name>
    <dbReference type="NCBI Taxonomy" id="1249101"/>
    <lineage>
        <taxon>Bacteria</taxon>
        <taxon>Bacillati</taxon>
        <taxon>Actinomycetota</taxon>
        <taxon>Actinomycetes</taxon>
        <taxon>Mycobacteriales</taxon>
        <taxon>Mycobacteriaceae</taxon>
        <taxon>Mycolicibacterium</taxon>
    </lineage>
</organism>
<evidence type="ECO:0000256" key="2">
    <source>
        <dbReference type="SAM" id="SignalP"/>
    </source>
</evidence>
<dbReference type="AlphaFoldDB" id="A0A7I7RFL8"/>
<gene>
    <name evidence="3" type="ORF">MCEL_16790</name>
</gene>
<reference evidence="3 4" key="1">
    <citation type="journal article" date="2019" name="Emerg. Microbes Infect.">
        <title>Comprehensive subspecies identification of 175 nontuberculous mycobacteria species based on 7547 genomic profiles.</title>
        <authorList>
            <person name="Matsumoto Y."/>
            <person name="Kinjo T."/>
            <person name="Motooka D."/>
            <person name="Nabeya D."/>
            <person name="Jung N."/>
            <person name="Uechi K."/>
            <person name="Horii T."/>
            <person name="Iida T."/>
            <person name="Fujita J."/>
            <person name="Nakamura S."/>
        </authorList>
    </citation>
    <scope>NUCLEOTIDE SEQUENCE [LARGE SCALE GENOMIC DNA]</scope>
    <source>
        <strain evidence="3 4">JCM 18439</strain>
    </source>
</reference>
<keyword evidence="2" id="KW-0732">Signal</keyword>
<dbReference type="KEGG" id="mcee:MCEL_16790"/>
<evidence type="ECO:0000313" key="3">
    <source>
        <dbReference type="EMBL" id="BBY43384.1"/>
    </source>
</evidence>
<evidence type="ECO:0000256" key="1">
    <source>
        <dbReference type="SAM" id="MobiDB-lite"/>
    </source>
</evidence>
<feature type="chain" id="PRO_5038753074" evidence="2">
    <location>
        <begin position="27"/>
        <end position="284"/>
    </location>
</feature>
<sequence length="284" mass="27740">MNPRLAAGVGVVSAVLLLGGSGAAVASAHPGDSHGSDRGSSSDRGRDNHGRGSDNDDHDTGRRDHDSGDRNGTGNRGGGTEKTGGSPSSRVGSGREDLPQLSSSNRSAVADKSDSAAPSSVSGGSAERVAASGGPVVSESTAGSETSTGSVGVASSPGGSDAPGARVSAFDPPQVTFGNGRSPGIQSGGSEPPRQAPAPVPAAPAPPPPPPPLPPPPPPKPAPAWVHRVATPPASARQFVVAPGAGSTDPLWGIAGLLVIPAAGAVLGYRQARAAQAAERVRRP</sequence>
<feature type="compositionally biased region" description="Polar residues" evidence="1">
    <location>
        <begin position="176"/>
        <end position="189"/>
    </location>
</feature>
<feature type="region of interest" description="Disordered" evidence="1">
    <location>
        <begin position="24"/>
        <end position="226"/>
    </location>
</feature>
<keyword evidence="4" id="KW-1185">Reference proteome</keyword>
<feature type="compositionally biased region" description="Basic and acidic residues" evidence="1">
    <location>
        <begin position="31"/>
        <end position="69"/>
    </location>
</feature>
<feature type="compositionally biased region" description="Pro residues" evidence="1">
    <location>
        <begin position="194"/>
        <end position="222"/>
    </location>
</feature>
<dbReference type="EMBL" id="AP022591">
    <property type="protein sequence ID" value="BBY43384.1"/>
    <property type="molecule type" value="Genomic_DNA"/>
</dbReference>
<proteinExistence type="predicted"/>
<feature type="compositionally biased region" description="Low complexity" evidence="1">
    <location>
        <begin position="83"/>
        <end position="92"/>
    </location>
</feature>
<dbReference type="Proteomes" id="UP000466431">
    <property type="component" value="Chromosome"/>
</dbReference>
<protein>
    <submittedName>
        <fullName evidence="3">Uncharacterized protein</fullName>
    </submittedName>
</protein>